<keyword evidence="2" id="KW-1185">Reference proteome</keyword>
<protein>
    <submittedName>
        <fullName evidence="1">Uncharacterized protein</fullName>
    </submittedName>
</protein>
<dbReference type="Proteomes" id="UP000007797">
    <property type="component" value="Unassembled WGS sequence"/>
</dbReference>
<reference evidence="2" key="1">
    <citation type="journal article" date="2011" name="Genome Res.">
        <title>Phylogeny-wide analysis of social amoeba genomes highlights ancient origins for complex intercellular communication.</title>
        <authorList>
            <person name="Heidel A.J."/>
            <person name="Lawal H.M."/>
            <person name="Felder M."/>
            <person name="Schilde C."/>
            <person name="Helps N.R."/>
            <person name="Tunggal B."/>
            <person name="Rivero F."/>
            <person name="John U."/>
            <person name="Schleicher M."/>
            <person name="Eichinger L."/>
            <person name="Platzer M."/>
            <person name="Noegel A.A."/>
            <person name="Schaap P."/>
            <person name="Gloeckner G."/>
        </authorList>
    </citation>
    <scope>NUCLEOTIDE SEQUENCE [LARGE SCALE GENOMIC DNA]</scope>
    <source>
        <strain evidence="2">SH3</strain>
    </source>
</reference>
<name>F4Q6H1_CACFS</name>
<dbReference type="AlphaFoldDB" id="F4Q6H1"/>
<evidence type="ECO:0000313" key="1">
    <source>
        <dbReference type="EMBL" id="EGG16481.1"/>
    </source>
</evidence>
<sequence>MKSNKNHDPDFCFGERYSDRYGTSFRSLILIDSWLSRSAFSSLGSSKISMVGTTNPNYCLDSLSPGMANEAFGNSAINEVWGRGCNDIQSKYFNKLDQDFI</sequence>
<evidence type="ECO:0000313" key="2">
    <source>
        <dbReference type="Proteomes" id="UP000007797"/>
    </source>
</evidence>
<proteinExistence type="predicted"/>
<organism evidence="1 2">
    <name type="scientific">Cavenderia fasciculata</name>
    <name type="common">Slime mold</name>
    <name type="synonym">Dictyostelium fasciculatum</name>
    <dbReference type="NCBI Taxonomy" id="261658"/>
    <lineage>
        <taxon>Eukaryota</taxon>
        <taxon>Amoebozoa</taxon>
        <taxon>Evosea</taxon>
        <taxon>Eumycetozoa</taxon>
        <taxon>Dictyostelia</taxon>
        <taxon>Acytosteliales</taxon>
        <taxon>Cavenderiaceae</taxon>
        <taxon>Cavenderia</taxon>
    </lineage>
</organism>
<accession>F4Q6H1</accession>
<dbReference type="EMBL" id="GL883023">
    <property type="protein sequence ID" value="EGG16481.1"/>
    <property type="molecule type" value="Genomic_DNA"/>
</dbReference>
<dbReference type="RefSeq" id="XP_004354881.1">
    <property type="nucleotide sequence ID" value="XM_004354829.1"/>
</dbReference>
<dbReference type="OrthoDB" id="22119at2759"/>
<gene>
    <name evidence="1" type="ORF">DFA_09019</name>
</gene>
<dbReference type="GeneID" id="14868545"/>
<dbReference type="KEGG" id="dfa:DFA_09019"/>